<evidence type="ECO:0000256" key="2">
    <source>
        <dbReference type="ARBA" id="ARBA00022679"/>
    </source>
</evidence>
<dbReference type="EMBL" id="JAPDRK010000011">
    <property type="protein sequence ID" value="KAJ9607761.1"/>
    <property type="molecule type" value="Genomic_DNA"/>
</dbReference>
<dbReference type="InterPro" id="IPR002213">
    <property type="entry name" value="UDP_glucos_trans"/>
</dbReference>
<protein>
    <recommendedName>
        <fullName evidence="6">UDP-glucosyl transferase family protein</fullName>
    </recommendedName>
</protein>
<evidence type="ECO:0000313" key="4">
    <source>
        <dbReference type="EMBL" id="KAJ9607761.1"/>
    </source>
</evidence>
<dbReference type="CDD" id="cd03784">
    <property type="entry name" value="GT1_Gtf-like"/>
    <property type="match status" value="1"/>
</dbReference>
<dbReference type="Proteomes" id="UP001172673">
    <property type="component" value="Unassembled WGS sequence"/>
</dbReference>
<evidence type="ECO:0000313" key="5">
    <source>
        <dbReference type="Proteomes" id="UP001172673"/>
    </source>
</evidence>
<comment type="caution">
    <text evidence="4">The sequence shown here is derived from an EMBL/GenBank/DDBJ whole genome shotgun (WGS) entry which is preliminary data.</text>
</comment>
<accession>A0AA38X6L9</accession>
<evidence type="ECO:0000256" key="3">
    <source>
        <dbReference type="SAM" id="Phobius"/>
    </source>
</evidence>
<keyword evidence="3" id="KW-0812">Transmembrane</keyword>
<dbReference type="InterPro" id="IPR050271">
    <property type="entry name" value="UDP-glycosyltransferase"/>
</dbReference>
<keyword evidence="2" id="KW-0808">Transferase</keyword>
<dbReference type="Gene3D" id="3.40.50.2000">
    <property type="entry name" value="Glycogen Phosphorylase B"/>
    <property type="match status" value="2"/>
</dbReference>
<evidence type="ECO:0000256" key="1">
    <source>
        <dbReference type="ARBA" id="ARBA00022676"/>
    </source>
</evidence>
<keyword evidence="3" id="KW-1133">Transmembrane helix</keyword>
<sequence length="538" mass="60028">MIVSPETSGPARKVLVVCTFGGATHAAPMLEISKILHERGYVIELACLEESRKLLKNYPFITKIEVIARGMDPEVEAAMFRRMDEATDGFKNAMYHLDKMWTETYRALDDRIARDRPDFIFADAMDQGAIDMAKKYDIPLASNEAQLPKHAAPASYVPGIPGLQQKHLTSEHASLRDRFYEEFWKFKFIFSIKDHIISNGKLRKSLGAPPNSPSAAAHHLMLVNSCWGIEQAKELPPLIVPCGPILSDEFSGVGDLKEMLDTHSRVVLIVFGSRVNLPVWRIQRLIRGLQSAMDLGYIDGVIWGLRVNKVNQKGLSSSQDEEASLNGEIDYNAILENRNPHWRITPWVSQRGVLDHPSTALFISHCGGSSTMEAIYHGTPVLSMGVFGDQKANSKRLKAAGVALELHKDEFTANEVCHKVGTIVMDRSGSFGRNVLRMKRIATIASKRKYLAADMIEEVLFDHEGRFGTQDNVDNEKVAWLPETQQGTRPMHLETAGARMSLIKAKNIDMWMVGLLTVASVVTIFVLLIRLLCLILLG</sequence>
<keyword evidence="1" id="KW-0328">Glycosyltransferase</keyword>
<dbReference type="PANTHER" id="PTHR48043">
    <property type="entry name" value="EG:EG0003.4 PROTEIN-RELATED"/>
    <property type="match status" value="1"/>
</dbReference>
<evidence type="ECO:0008006" key="6">
    <source>
        <dbReference type="Google" id="ProtNLM"/>
    </source>
</evidence>
<dbReference type="GO" id="GO:0008194">
    <property type="term" value="F:UDP-glycosyltransferase activity"/>
    <property type="evidence" value="ECO:0007669"/>
    <property type="project" value="InterPro"/>
</dbReference>
<gene>
    <name evidence="4" type="ORF">H2200_007839</name>
</gene>
<feature type="transmembrane region" description="Helical" evidence="3">
    <location>
        <begin position="510"/>
        <end position="537"/>
    </location>
</feature>
<dbReference type="SUPFAM" id="SSF53756">
    <property type="entry name" value="UDP-Glycosyltransferase/glycogen phosphorylase"/>
    <property type="match status" value="1"/>
</dbReference>
<organism evidence="4 5">
    <name type="scientific">Cladophialophora chaetospira</name>
    <dbReference type="NCBI Taxonomy" id="386627"/>
    <lineage>
        <taxon>Eukaryota</taxon>
        <taxon>Fungi</taxon>
        <taxon>Dikarya</taxon>
        <taxon>Ascomycota</taxon>
        <taxon>Pezizomycotina</taxon>
        <taxon>Eurotiomycetes</taxon>
        <taxon>Chaetothyriomycetidae</taxon>
        <taxon>Chaetothyriales</taxon>
        <taxon>Herpotrichiellaceae</taxon>
        <taxon>Cladophialophora</taxon>
    </lineage>
</organism>
<reference evidence="4" key="1">
    <citation type="submission" date="2022-10" db="EMBL/GenBank/DDBJ databases">
        <title>Culturing micro-colonial fungi from biological soil crusts in the Mojave desert and describing Neophaeococcomyces mojavensis, and introducing the new genera and species Taxawa tesnikishii.</title>
        <authorList>
            <person name="Kurbessoian T."/>
            <person name="Stajich J.E."/>
        </authorList>
    </citation>
    <scope>NUCLEOTIDE SEQUENCE</scope>
    <source>
        <strain evidence="4">TK_41</strain>
    </source>
</reference>
<name>A0AA38X6L9_9EURO</name>
<dbReference type="PANTHER" id="PTHR48043:SF145">
    <property type="entry name" value="FI06409P-RELATED"/>
    <property type="match status" value="1"/>
</dbReference>
<keyword evidence="3" id="KW-0472">Membrane</keyword>
<dbReference type="AlphaFoldDB" id="A0AA38X6L9"/>
<keyword evidence="5" id="KW-1185">Reference proteome</keyword>
<proteinExistence type="predicted"/>
<dbReference type="Pfam" id="PF00201">
    <property type="entry name" value="UDPGT"/>
    <property type="match status" value="1"/>
</dbReference>